<dbReference type="GO" id="GO:0005524">
    <property type="term" value="F:ATP binding"/>
    <property type="evidence" value="ECO:0007669"/>
    <property type="project" value="UniProtKB-UniRule"/>
</dbReference>
<dbReference type="EC" id="2.7.11.1" evidence="1"/>
<keyword evidence="4 7" id="KW-0547">Nucleotide-binding</keyword>
<dbReference type="InterPro" id="IPR000719">
    <property type="entry name" value="Prot_kinase_dom"/>
</dbReference>
<dbReference type="CDD" id="cd14014">
    <property type="entry name" value="STKc_PknB_like"/>
    <property type="match status" value="1"/>
</dbReference>
<evidence type="ECO:0000256" key="8">
    <source>
        <dbReference type="SAM" id="MobiDB-lite"/>
    </source>
</evidence>
<keyword evidence="12" id="KW-1185">Reference proteome</keyword>
<comment type="caution">
    <text evidence="11">The sequence shown here is derived from an EMBL/GenBank/DDBJ whole genome shotgun (WGS) entry which is preliminary data.</text>
</comment>
<dbReference type="RefSeq" id="WP_184394103.1">
    <property type="nucleotide sequence ID" value="NZ_BAAAJD010000142.1"/>
</dbReference>
<dbReference type="PROSITE" id="PS50011">
    <property type="entry name" value="PROTEIN_KINASE_DOM"/>
    <property type="match status" value="1"/>
</dbReference>
<proteinExistence type="predicted"/>
<feature type="binding site" evidence="7">
    <location>
        <position position="45"/>
    </location>
    <ligand>
        <name>ATP</name>
        <dbReference type="ChEBI" id="CHEBI:30616"/>
    </ligand>
</feature>
<evidence type="ECO:0000256" key="2">
    <source>
        <dbReference type="ARBA" id="ARBA00022527"/>
    </source>
</evidence>
<feature type="compositionally biased region" description="Pro residues" evidence="8">
    <location>
        <begin position="324"/>
        <end position="333"/>
    </location>
</feature>
<name>A0A7W8QQU0_9ACTN</name>
<feature type="domain" description="Protein kinase" evidence="10">
    <location>
        <begin position="16"/>
        <end position="270"/>
    </location>
</feature>
<dbReference type="SUPFAM" id="SSF56112">
    <property type="entry name" value="Protein kinase-like (PK-like)"/>
    <property type="match status" value="1"/>
</dbReference>
<feature type="compositionally biased region" description="Acidic residues" evidence="8">
    <location>
        <begin position="389"/>
        <end position="408"/>
    </location>
</feature>
<dbReference type="Gene3D" id="1.10.510.10">
    <property type="entry name" value="Transferase(Phosphotransferase) domain 1"/>
    <property type="match status" value="1"/>
</dbReference>
<dbReference type="InterPro" id="IPR008271">
    <property type="entry name" value="Ser/Thr_kinase_AS"/>
</dbReference>
<evidence type="ECO:0000256" key="5">
    <source>
        <dbReference type="ARBA" id="ARBA00022777"/>
    </source>
</evidence>
<keyword evidence="3 11" id="KW-0808">Transferase</keyword>
<keyword evidence="2" id="KW-0723">Serine/threonine-protein kinase</keyword>
<dbReference type="SMART" id="SM00220">
    <property type="entry name" value="S_TKc"/>
    <property type="match status" value="1"/>
</dbReference>
<evidence type="ECO:0000256" key="1">
    <source>
        <dbReference type="ARBA" id="ARBA00012513"/>
    </source>
</evidence>
<dbReference type="InterPro" id="IPR011009">
    <property type="entry name" value="Kinase-like_dom_sf"/>
</dbReference>
<gene>
    <name evidence="11" type="ORF">HDA36_004010</name>
</gene>
<keyword evidence="5" id="KW-0418">Kinase</keyword>
<evidence type="ECO:0000259" key="10">
    <source>
        <dbReference type="PROSITE" id="PS50011"/>
    </source>
</evidence>
<dbReference type="AlphaFoldDB" id="A0A7W8QQU0"/>
<keyword evidence="9" id="KW-0812">Transmembrane</keyword>
<evidence type="ECO:0000313" key="12">
    <source>
        <dbReference type="Proteomes" id="UP000572635"/>
    </source>
</evidence>
<feature type="region of interest" description="Disordered" evidence="8">
    <location>
        <begin position="370"/>
        <end position="433"/>
    </location>
</feature>
<dbReference type="EMBL" id="JACHDB010000001">
    <property type="protein sequence ID" value="MBB5433926.1"/>
    <property type="molecule type" value="Genomic_DNA"/>
</dbReference>
<protein>
    <recommendedName>
        <fullName evidence="1">non-specific serine/threonine protein kinase</fullName>
        <ecNumber evidence="1">2.7.11.1</ecNumber>
    </recommendedName>
</protein>
<evidence type="ECO:0000313" key="11">
    <source>
        <dbReference type="EMBL" id="MBB5433926.1"/>
    </source>
</evidence>
<sequence length="558" mass="59727">MSTEQTGPGHVLSGRYRLTELIGAGGMGRVWRGEDGLLDRQVAIKELIISPQLPQQEIDVLRTRMLREARSAARLGHPSIITVFDVVESDDRPWIVMELVRGRSLGDIIKEDGALTPARAAKIGLQMATALSIAHDRGIVHRDIKPGNVLVGSGDRAVLTDFGIARLEGTSGLTSTGLLIGSPGYLAPEQAQGRPATPATDIWSLGVTLYQAVEGRMPFHREVPVATLTAIVTEEVPPPQSAGPLTGALQAMLTKDPEKRPSITEAHALLHAASVAAERNQARADRDAMRAARTTVAEPPPVADPSAAAASEGSADGAGEERPPYLPPGPGPAAPSGSGRAGRTALLIGAACLVLVLAVGLAFWLGREEGADPAETGPAAGREEAGEGSGDEEAAPEEDGAAEEEPEEEKEKEPEDPPTENYADDTGFSVDLPEGWEYDRREGTSVFFDLPGGGYLQIDQTDSPGDDAERDWRQQEGAISQNFSGYRRQHIKALEDPWTERYVSAADWEFTFDHRHAVNRAFHTEDKGYALFLVSPTDTWEENRALLDDVAASFEPAS</sequence>
<evidence type="ECO:0000256" key="9">
    <source>
        <dbReference type="SAM" id="Phobius"/>
    </source>
</evidence>
<feature type="compositionally biased region" description="Basic and acidic residues" evidence="8">
    <location>
        <begin position="280"/>
        <end position="290"/>
    </location>
</feature>
<keyword evidence="6 7" id="KW-0067">ATP-binding</keyword>
<feature type="compositionally biased region" description="Low complexity" evidence="8">
    <location>
        <begin position="304"/>
        <end position="317"/>
    </location>
</feature>
<dbReference type="Proteomes" id="UP000572635">
    <property type="component" value="Unassembled WGS sequence"/>
</dbReference>
<evidence type="ECO:0000256" key="7">
    <source>
        <dbReference type="PROSITE-ProRule" id="PRU10141"/>
    </source>
</evidence>
<evidence type="ECO:0000256" key="3">
    <source>
        <dbReference type="ARBA" id="ARBA00022679"/>
    </source>
</evidence>
<dbReference type="PANTHER" id="PTHR43289:SF6">
    <property type="entry name" value="SERINE_THREONINE-PROTEIN KINASE NEKL-3"/>
    <property type="match status" value="1"/>
</dbReference>
<dbReference type="InterPro" id="IPR017441">
    <property type="entry name" value="Protein_kinase_ATP_BS"/>
</dbReference>
<dbReference type="PROSITE" id="PS00107">
    <property type="entry name" value="PROTEIN_KINASE_ATP"/>
    <property type="match status" value="1"/>
</dbReference>
<reference evidence="11 12" key="1">
    <citation type="submission" date="2020-08" db="EMBL/GenBank/DDBJ databases">
        <title>Sequencing the genomes of 1000 actinobacteria strains.</title>
        <authorList>
            <person name="Klenk H.-P."/>
        </authorList>
    </citation>
    <scope>NUCLEOTIDE SEQUENCE [LARGE SCALE GENOMIC DNA]</scope>
    <source>
        <strain evidence="11 12">DSM 44551</strain>
    </source>
</reference>
<dbReference type="PANTHER" id="PTHR43289">
    <property type="entry name" value="MITOGEN-ACTIVATED PROTEIN KINASE KINASE KINASE 20-RELATED"/>
    <property type="match status" value="1"/>
</dbReference>
<evidence type="ECO:0000256" key="4">
    <source>
        <dbReference type="ARBA" id="ARBA00022741"/>
    </source>
</evidence>
<dbReference type="Gene3D" id="3.30.200.20">
    <property type="entry name" value="Phosphorylase Kinase, domain 1"/>
    <property type="match status" value="1"/>
</dbReference>
<dbReference type="PROSITE" id="PS00108">
    <property type="entry name" value="PROTEIN_KINASE_ST"/>
    <property type="match status" value="1"/>
</dbReference>
<dbReference type="Pfam" id="PF00069">
    <property type="entry name" value="Pkinase"/>
    <property type="match status" value="1"/>
</dbReference>
<feature type="transmembrane region" description="Helical" evidence="9">
    <location>
        <begin position="345"/>
        <end position="365"/>
    </location>
</feature>
<feature type="region of interest" description="Disordered" evidence="8">
    <location>
        <begin position="277"/>
        <end position="340"/>
    </location>
</feature>
<accession>A0A7W8QQU0</accession>
<organism evidence="11 12">
    <name type="scientific">Nocardiopsis composta</name>
    <dbReference type="NCBI Taxonomy" id="157465"/>
    <lineage>
        <taxon>Bacteria</taxon>
        <taxon>Bacillati</taxon>
        <taxon>Actinomycetota</taxon>
        <taxon>Actinomycetes</taxon>
        <taxon>Streptosporangiales</taxon>
        <taxon>Nocardiopsidaceae</taxon>
        <taxon>Nocardiopsis</taxon>
    </lineage>
</organism>
<keyword evidence="9" id="KW-0472">Membrane</keyword>
<evidence type="ECO:0000256" key="6">
    <source>
        <dbReference type="ARBA" id="ARBA00022840"/>
    </source>
</evidence>
<dbReference type="GO" id="GO:0004674">
    <property type="term" value="F:protein serine/threonine kinase activity"/>
    <property type="evidence" value="ECO:0007669"/>
    <property type="project" value="UniProtKB-KW"/>
</dbReference>
<keyword evidence="9" id="KW-1133">Transmembrane helix</keyword>